<dbReference type="Gene3D" id="3.90.180.10">
    <property type="entry name" value="Medium-chain alcohol dehydrogenases, catalytic domain"/>
    <property type="match status" value="1"/>
</dbReference>
<keyword evidence="2" id="KW-0479">Metal-binding</keyword>
<protein>
    <recommendedName>
        <fullName evidence="5">Enoyl reductase (ER) domain-containing protein</fullName>
    </recommendedName>
</protein>
<evidence type="ECO:0000256" key="1">
    <source>
        <dbReference type="ARBA" id="ARBA00001947"/>
    </source>
</evidence>
<keyword evidence="3" id="KW-0862">Zinc</keyword>
<dbReference type="InterPro" id="IPR036291">
    <property type="entry name" value="NAD(P)-bd_dom_sf"/>
</dbReference>
<feature type="domain" description="Enoyl reductase (ER)" evidence="5">
    <location>
        <begin position="12"/>
        <end position="332"/>
    </location>
</feature>
<dbReference type="SUPFAM" id="SSF51735">
    <property type="entry name" value="NAD(P)-binding Rossmann-fold domains"/>
    <property type="match status" value="1"/>
</dbReference>
<evidence type="ECO:0000259" key="5">
    <source>
        <dbReference type="SMART" id="SM00829"/>
    </source>
</evidence>
<dbReference type="Proteomes" id="UP000664132">
    <property type="component" value="Unassembled WGS sequence"/>
</dbReference>
<name>A0A8H7W5R4_9HELO</name>
<evidence type="ECO:0000313" key="7">
    <source>
        <dbReference type="Proteomes" id="UP000664132"/>
    </source>
</evidence>
<keyword evidence="4" id="KW-0560">Oxidoreductase</keyword>
<dbReference type="InterPro" id="IPR011032">
    <property type="entry name" value="GroES-like_sf"/>
</dbReference>
<dbReference type="GO" id="GO:0046872">
    <property type="term" value="F:metal ion binding"/>
    <property type="evidence" value="ECO:0007669"/>
    <property type="project" value="UniProtKB-KW"/>
</dbReference>
<comment type="cofactor">
    <cofactor evidence="1">
        <name>Zn(2+)</name>
        <dbReference type="ChEBI" id="CHEBI:29105"/>
    </cofactor>
</comment>
<organism evidence="6 7">
    <name type="scientific">Cadophora malorum</name>
    <dbReference type="NCBI Taxonomy" id="108018"/>
    <lineage>
        <taxon>Eukaryota</taxon>
        <taxon>Fungi</taxon>
        <taxon>Dikarya</taxon>
        <taxon>Ascomycota</taxon>
        <taxon>Pezizomycotina</taxon>
        <taxon>Leotiomycetes</taxon>
        <taxon>Helotiales</taxon>
        <taxon>Ploettnerulaceae</taxon>
        <taxon>Cadophora</taxon>
    </lineage>
</organism>
<dbReference type="PANTHER" id="PTHR42683">
    <property type="entry name" value="ALDEHYDE REDUCTASE"/>
    <property type="match status" value="1"/>
</dbReference>
<dbReference type="Pfam" id="PF00107">
    <property type="entry name" value="ADH_zinc_N"/>
    <property type="match status" value="1"/>
</dbReference>
<dbReference type="InterPro" id="IPR013154">
    <property type="entry name" value="ADH-like_N"/>
</dbReference>
<evidence type="ECO:0000256" key="3">
    <source>
        <dbReference type="ARBA" id="ARBA00022833"/>
    </source>
</evidence>
<dbReference type="SMART" id="SM00829">
    <property type="entry name" value="PKS_ER"/>
    <property type="match status" value="1"/>
</dbReference>
<dbReference type="InterPro" id="IPR029752">
    <property type="entry name" value="D-isomer_DH_CS1"/>
</dbReference>
<dbReference type="FunFam" id="3.40.50.720:FF:000022">
    <property type="entry name" value="Cinnamyl alcohol dehydrogenase"/>
    <property type="match status" value="1"/>
</dbReference>
<dbReference type="OrthoDB" id="1879366at2759"/>
<keyword evidence="7" id="KW-1185">Reference proteome</keyword>
<proteinExistence type="predicted"/>
<sequence>MVTSPDFKTFHGSPSRAIQEGSYKGRELEPNEVLIRTTYSGVCGTDLHGLESGMVLGHEGVGVVESFGEGTRGAWKVGERVGFGYVKDGCGVCEFCLVGAHMHCLNSARFYSGSDFDQGSFATHAIWPETLIHRVPEGLTDAEAAPLFCAGQTVFMPLLKYVKPGDRLGVVGIGGLGHLAIQFASKWGCEVVAFSGTDKKKDEALALGATEFVVTKGVDKLVLDHKLDHLFVTTSQHPKWGRYLDVMKPFGRIYPLTVSTEDLVIPFIPFLLKEISFVGQCTSTPASVDKMLEFASFHGVKPILEEYPLSIDGVTEALRRLQAGEVRYRGVLKA</sequence>
<comment type="caution">
    <text evidence="6">The sequence shown here is derived from an EMBL/GenBank/DDBJ whole genome shotgun (WGS) entry which is preliminary data.</text>
</comment>
<evidence type="ECO:0000313" key="6">
    <source>
        <dbReference type="EMBL" id="KAG4413338.1"/>
    </source>
</evidence>
<dbReference type="Gene3D" id="3.40.50.720">
    <property type="entry name" value="NAD(P)-binding Rossmann-like Domain"/>
    <property type="match status" value="1"/>
</dbReference>
<gene>
    <name evidence="6" type="ORF">IFR04_013523</name>
</gene>
<dbReference type="EMBL" id="JAFJYH010000320">
    <property type="protein sequence ID" value="KAG4413338.1"/>
    <property type="molecule type" value="Genomic_DNA"/>
</dbReference>
<accession>A0A8H7W5R4</accession>
<dbReference type="InterPro" id="IPR047109">
    <property type="entry name" value="CAD-like"/>
</dbReference>
<dbReference type="CDD" id="cd05283">
    <property type="entry name" value="CAD1"/>
    <property type="match status" value="1"/>
</dbReference>
<reference evidence="6" key="1">
    <citation type="submission" date="2021-02" db="EMBL/GenBank/DDBJ databases">
        <title>Genome sequence Cadophora malorum strain M34.</title>
        <authorList>
            <person name="Stefanovic E."/>
            <person name="Vu D."/>
            <person name="Scully C."/>
            <person name="Dijksterhuis J."/>
            <person name="Roader J."/>
            <person name="Houbraken J."/>
        </authorList>
    </citation>
    <scope>NUCLEOTIDE SEQUENCE</scope>
    <source>
        <strain evidence="6">M34</strain>
    </source>
</reference>
<evidence type="ECO:0000256" key="4">
    <source>
        <dbReference type="ARBA" id="ARBA00023002"/>
    </source>
</evidence>
<dbReference type="GO" id="GO:0016616">
    <property type="term" value="F:oxidoreductase activity, acting on the CH-OH group of donors, NAD or NADP as acceptor"/>
    <property type="evidence" value="ECO:0007669"/>
    <property type="project" value="InterPro"/>
</dbReference>
<dbReference type="PROSITE" id="PS00065">
    <property type="entry name" value="D_2_HYDROXYACID_DH_1"/>
    <property type="match status" value="1"/>
</dbReference>
<dbReference type="SUPFAM" id="SSF50129">
    <property type="entry name" value="GroES-like"/>
    <property type="match status" value="1"/>
</dbReference>
<dbReference type="InterPro" id="IPR013149">
    <property type="entry name" value="ADH-like_C"/>
</dbReference>
<dbReference type="AlphaFoldDB" id="A0A8H7W5R4"/>
<evidence type="ECO:0000256" key="2">
    <source>
        <dbReference type="ARBA" id="ARBA00022723"/>
    </source>
</evidence>
<dbReference type="Pfam" id="PF08240">
    <property type="entry name" value="ADH_N"/>
    <property type="match status" value="1"/>
</dbReference>
<dbReference type="InterPro" id="IPR020843">
    <property type="entry name" value="ER"/>
</dbReference>